<organism evidence="1 2">
    <name type="scientific">Sphaeroforma arctica JP610</name>
    <dbReference type="NCBI Taxonomy" id="667725"/>
    <lineage>
        <taxon>Eukaryota</taxon>
        <taxon>Ichthyosporea</taxon>
        <taxon>Ichthyophonida</taxon>
        <taxon>Sphaeroforma</taxon>
    </lineage>
</organism>
<accession>A0A0L0FGZ5</accession>
<protein>
    <submittedName>
        <fullName evidence="1">Uncharacterized protein</fullName>
    </submittedName>
</protein>
<proteinExistence type="predicted"/>
<dbReference type="RefSeq" id="XP_014149927.1">
    <property type="nucleotide sequence ID" value="XM_014294452.1"/>
</dbReference>
<name>A0A0L0FGZ5_9EUKA</name>
<sequence>MSSSIIGNIALVYGGGLKAYSDVLLINTYISCNFGVFGEGLAIGDQNQLIGLEETTSSIYSSTNQNAADALAAFFDRINNAYGVNADIQRMLDRMADPK</sequence>
<reference evidence="1 2" key="1">
    <citation type="submission" date="2011-02" db="EMBL/GenBank/DDBJ databases">
        <title>The Genome Sequence of Sphaeroforma arctica JP610.</title>
        <authorList>
            <consortium name="The Broad Institute Genome Sequencing Platform"/>
            <person name="Russ C."/>
            <person name="Cuomo C."/>
            <person name="Young S.K."/>
            <person name="Zeng Q."/>
            <person name="Gargeya S."/>
            <person name="Alvarado L."/>
            <person name="Berlin A."/>
            <person name="Chapman S.B."/>
            <person name="Chen Z."/>
            <person name="Freedman E."/>
            <person name="Gellesch M."/>
            <person name="Goldberg J."/>
            <person name="Griggs A."/>
            <person name="Gujja S."/>
            <person name="Heilman E."/>
            <person name="Heiman D."/>
            <person name="Howarth C."/>
            <person name="Mehta T."/>
            <person name="Neiman D."/>
            <person name="Pearson M."/>
            <person name="Roberts A."/>
            <person name="Saif S."/>
            <person name="Shea T."/>
            <person name="Shenoy N."/>
            <person name="Sisk P."/>
            <person name="Stolte C."/>
            <person name="Sykes S."/>
            <person name="White J."/>
            <person name="Yandava C."/>
            <person name="Burger G."/>
            <person name="Gray M.W."/>
            <person name="Holland P.W.H."/>
            <person name="King N."/>
            <person name="Lang F.B.F."/>
            <person name="Roger A.J."/>
            <person name="Ruiz-Trillo I."/>
            <person name="Haas B."/>
            <person name="Nusbaum C."/>
            <person name="Birren B."/>
        </authorList>
    </citation>
    <scope>NUCLEOTIDE SEQUENCE [LARGE SCALE GENOMIC DNA]</scope>
    <source>
        <strain evidence="1 2">JP610</strain>
    </source>
</reference>
<evidence type="ECO:0000313" key="1">
    <source>
        <dbReference type="EMBL" id="KNC76025.1"/>
    </source>
</evidence>
<dbReference type="AlphaFoldDB" id="A0A0L0FGZ5"/>
<feature type="non-terminal residue" evidence="1">
    <location>
        <position position="99"/>
    </location>
</feature>
<keyword evidence="2" id="KW-1185">Reference proteome</keyword>
<evidence type="ECO:0000313" key="2">
    <source>
        <dbReference type="Proteomes" id="UP000054560"/>
    </source>
</evidence>
<gene>
    <name evidence="1" type="ORF">SARC_11463</name>
</gene>
<dbReference type="EMBL" id="KQ243298">
    <property type="protein sequence ID" value="KNC76025.1"/>
    <property type="molecule type" value="Genomic_DNA"/>
</dbReference>
<dbReference type="GeneID" id="25911967"/>
<dbReference type="Proteomes" id="UP000054560">
    <property type="component" value="Unassembled WGS sequence"/>
</dbReference>